<dbReference type="Proteomes" id="UP000008311">
    <property type="component" value="Unassembled WGS sequence"/>
</dbReference>
<dbReference type="EMBL" id="EQ973875">
    <property type="protein sequence ID" value="EEF41078.1"/>
    <property type="molecule type" value="Genomic_DNA"/>
</dbReference>
<protein>
    <submittedName>
        <fullName evidence="1">Uncharacterized protein</fullName>
    </submittedName>
</protein>
<name>B9S5N5_RICCO</name>
<sequence>MAAVKCCGTESLNPIPSKGLPAKRPFDLTNVAADSFLHSPMSLILNQLHVGSIAA</sequence>
<organism evidence="1 2">
    <name type="scientific">Ricinus communis</name>
    <name type="common">Castor bean</name>
    <dbReference type="NCBI Taxonomy" id="3988"/>
    <lineage>
        <taxon>Eukaryota</taxon>
        <taxon>Viridiplantae</taxon>
        <taxon>Streptophyta</taxon>
        <taxon>Embryophyta</taxon>
        <taxon>Tracheophyta</taxon>
        <taxon>Spermatophyta</taxon>
        <taxon>Magnoliopsida</taxon>
        <taxon>eudicotyledons</taxon>
        <taxon>Gunneridae</taxon>
        <taxon>Pentapetalae</taxon>
        <taxon>rosids</taxon>
        <taxon>fabids</taxon>
        <taxon>Malpighiales</taxon>
        <taxon>Euphorbiaceae</taxon>
        <taxon>Acalyphoideae</taxon>
        <taxon>Acalypheae</taxon>
        <taxon>Ricinus</taxon>
    </lineage>
</organism>
<evidence type="ECO:0000313" key="1">
    <source>
        <dbReference type="EMBL" id="EEF41078.1"/>
    </source>
</evidence>
<keyword evidence="2" id="KW-1185">Reference proteome</keyword>
<accession>B9S5N5</accession>
<proteinExistence type="predicted"/>
<gene>
    <name evidence="1" type="ORF">RCOM_0756780</name>
</gene>
<dbReference type="AlphaFoldDB" id="B9S5N5"/>
<reference evidence="2" key="1">
    <citation type="journal article" date="2010" name="Nat. Biotechnol.">
        <title>Draft genome sequence of the oilseed species Ricinus communis.</title>
        <authorList>
            <person name="Chan A.P."/>
            <person name="Crabtree J."/>
            <person name="Zhao Q."/>
            <person name="Lorenzi H."/>
            <person name="Orvis J."/>
            <person name="Puiu D."/>
            <person name="Melake-Berhan A."/>
            <person name="Jones K.M."/>
            <person name="Redman J."/>
            <person name="Chen G."/>
            <person name="Cahoon E.B."/>
            <person name="Gedil M."/>
            <person name="Stanke M."/>
            <person name="Haas B.J."/>
            <person name="Wortman J.R."/>
            <person name="Fraser-Liggett C.M."/>
            <person name="Ravel J."/>
            <person name="Rabinowicz P.D."/>
        </authorList>
    </citation>
    <scope>NUCLEOTIDE SEQUENCE [LARGE SCALE GENOMIC DNA]</scope>
    <source>
        <strain evidence="2">cv. Hale</strain>
    </source>
</reference>
<dbReference type="InParanoid" id="B9S5N5"/>
<evidence type="ECO:0000313" key="2">
    <source>
        <dbReference type="Proteomes" id="UP000008311"/>
    </source>
</evidence>